<dbReference type="KEGG" id="sgf:HEP81_04621"/>
<protein>
    <submittedName>
        <fullName evidence="1">Uncharacterized protein</fullName>
    </submittedName>
</protein>
<accession>A0A7H1Q3L4</accession>
<dbReference type="RefSeq" id="WP_037653654.1">
    <property type="nucleotide sequence ID" value="NZ_CP051006.1"/>
</dbReference>
<evidence type="ECO:0000313" key="2">
    <source>
        <dbReference type="Proteomes" id="UP000516422"/>
    </source>
</evidence>
<dbReference type="GeneID" id="91467881"/>
<dbReference type="EMBL" id="CP051006">
    <property type="protein sequence ID" value="QNT94894.1"/>
    <property type="molecule type" value="Genomic_DNA"/>
</dbReference>
<gene>
    <name evidence="1" type="ORF">HEP81_04621</name>
</gene>
<dbReference type="Proteomes" id="UP000516422">
    <property type="component" value="Chromosome"/>
</dbReference>
<proteinExistence type="predicted"/>
<evidence type="ECO:0000313" key="1">
    <source>
        <dbReference type="EMBL" id="QNT94894.1"/>
    </source>
</evidence>
<reference evidence="1 2" key="1">
    <citation type="submission" date="2020-04" db="EMBL/GenBank/DDBJ databases">
        <title>Characterization and engineering of Streptomyces griseofuscus DSM40191 as a potential heterologous host for expression of BGCs.</title>
        <authorList>
            <person name="Gren T."/>
            <person name="Whitford C.M."/>
            <person name="Mohite O.S."/>
            <person name="Joergensen T.S."/>
            <person name="Nielsen J.B."/>
            <person name="Lee S.Y."/>
            <person name="Weber T."/>
        </authorList>
    </citation>
    <scope>NUCLEOTIDE SEQUENCE [LARGE SCALE GENOMIC DNA]</scope>
    <source>
        <strain evidence="1 2">DSM 40191</strain>
    </source>
</reference>
<sequence length="156" mass="17794">MNKLPHLHTVRRDWPDLAAPGDFLPDDQPVPVDQWPPLNLRWYEIRPQLLHFDQRNGALTESLLEAVGAPAPVALVSYRQEPGSRRGRWIWRCEVHVITGETVAADGYNFDCPTIGRSSTTRDGARQAAFDHITRQHPDAAVPYRGRRQSALRRWA</sequence>
<organism evidence="1 2">
    <name type="scientific">Streptomyces griseofuscus</name>
    <dbReference type="NCBI Taxonomy" id="146922"/>
    <lineage>
        <taxon>Bacteria</taxon>
        <taxon>Bacillati</taxon>
        <taxon>Actinomycetota</taxon>
        <taxon>Actinomycetes</taxon>
        <taxon>Kitasatosporales</taxon>
        <taxon>Streptomycetaceae</taxon>
        <taxon>Streptomyces</taxon>
    </lineage>
</organism>
<name>A0A7H1Q3L4_9ACTN</name>
<dbReference type="AlphaFoldDB" id="A0A7H1Q3L4"/>